<dbReference type="InterPro" id="IPR032778">
    <property type="entry name" value="GF_recep_IV"/>
</dbReference>
<evidence type="ECO:0000313" key="24">
    <source>
        <dbReference type="EMBL" id="KAK5897704.1"/>
    </source>
</evidence>
<keyword evidence="4" id="KW-0597">Phosphoprotein</keyword>
<keyword evidence="22" id="KW-0732">Signal</keyword>
<keyword evidence="18" id="KW-0325">Glycoprotein</keyword>
<evidence type="ECO:0000259" key="23">
    <source>
        <dbReference type="PROSITE" id="PS50011"/>
    </source>
</evidence>
<dbReference type="GO" id="GO:0008270">
    <property type="term" value="F:zinc ion binding"/>
    <property type="evidence" value="ECO:0007669"/>
    <property type="project" value="UniProtKB-KW"/>
</dbReference>
<evidence type="ECO:0000256" key="21">
    <source>
        <dbReference type="SAM" id="Phobius"/>
    </source>
</evidence>
<reference evidence="24 25" key="1">
    <citation type="journal article" date="2023" name="Mol. Biol. Evol.">
        <title>Genomics of Secondarily Temperate Adaptation in the Only Non-Antarctic Icefish.</title>
        <authorList>
            <person name="Rivera-Colon A.G."/>
            <person name="Rayamajhi N."/>
            <person name="Minhas B.F."/>
            <person name="Madrigal G."/>
            <person name="Bilyk K.T."/>
            <person name="Yoon V."/>
            <person name="Hune M."/>
            <person name="Gregory S."/>
            <person name="Cheng C.H.C."/>
            <person name="Catchen J.M."/>
        </authorList>
    </citation>
    <scope>NUCLEOTIDE SEQUENCE [LARGE SCALE GENOMIC DNA]</scope>
    <source>
        <tissue evidence="24">White muscle</tissue>
    </source>
</reference>
<dbReference type="FunFam" id="2.10.220.10:FF:000002">
    <property type="entry name" value="Receptor protein-tyrosine kinase"/>
    <property type="match status" value="1"/>
</dbReference>
<keyword evidence="10" id="KW-0418">Kinase</keyword>
<keyword evidence="16" id="KW-1015">Disulfide bond</keyword>
<dbReference type="GO" id="GO:0043235">
    <property type="term" value="C:receptor complex"/>
    <property type="evidence" value="ECO:0007669"/>
    <property type="project" value="TreeGrafter"/>
</dbReference>
<dbReference type="GO" id="GO:0050793">
    <property type="term" value="P:regulation of developmental process"/>
    <property type="evidence" value="ECO:0007669"/>
    <property type="project" value="UniProtKB-ARBA"/>
</dbReference>
<organism evidence="24 25">
    <name type="scientific">Champsocephalus gunnari</name>
    <name type="common">Mackerel icefish</name>
    <dbReference type="NCBI Taxonomy" id="52237"/>
    <lineage>
        <taxon>Eukaryota</taxon>
        <taxon>Metazoa</taxon>
        <taxon>Chordata</taxon>
        <taxon>Craniata</taxon>
        <taxon>Vertebrata</taxon>
        <taxon>Euteleostomi</taxon>
        <taxon>Actinopterygii</taxon>
        <taxon>Neopterygii</taxon>
        <taxon>Teleostei</taxon>
        <taxon>Neoteleostei</taxon>
        <taxon>Acanthomorphata</taxon>
        <taxon>Eupercaria</taxon>
        <taxon>Perciformes</taxon>
        <taxon>Notothenioidei</taxon>
        <taxon>Channichthyidae</taxon>
        <taxon>Champsocephalus</taxon>
    </lineage>
</organism>
<dbReference type="InterPro" id="IPR011009">
    <property type="entry name" value="Kinase-like_dom_sf"/>
</dbReference>
<evidence type="ECO:0000313" key="25">
    <source>
        <dbReference type="Proteomes" id="UP001331515"/>
    </source>
</evidence>
<dbReference type="Gene3D" id="6.10.250.2930">
    <property type="match status" value="1"/>
</dbReference>
<evidence type="ECO:0000256" key="4">
    <source>
        <dbReference type="ARBA" id="ARBA00022553"/>
    </source>
</evidence>
<protein>
    <recommendedName>
        <fullName evidence="3">receptor protein-tyrosine kinase</fullName>
        <ecNumber evidence="3">2.7.10.1</ecNumber>
    </recommendedName>
</protein>
<dbReference type="InterPro" id="IPR001841">
    <property type="entry name" value="Znf_RING"/>
</dbReference>
<dbReference type="GO" id="GO:0009925">
    <property type="term" value="C:basal plasma membrane"/>
    <property type="evidence" value="ECO:0007669"/>
    <property type="project" value="TreeGrafter"/>
</dbReference>
<keyword evidence="5" id="KW-0808">Transferase</keyword>
<evidence type="ECO:0000256" key="14">
    <source>
        <dbReference type="ARBA" id="ARBA00023136"/>
    </source>
</evidence>
<dbReference type="Pfam" id="PF14843">
    <property type="entry name" value="GF_recep_IV"/>
    <property type="match status" value="1"/>
</dbReference>
<accession>A0AAN8C5Y7</accession>
<dbReference type="FunFam" id="2.10.220.10:FF:000001">
    <property type="entry name" value="Receptor protein-tyrosine kinase"/>
    <property type="match status" value="1"/>
</dbReference>
<evidence type="ECO:0000256" key="11">
    <source>
        <dbReference type="ARBA" id="ARBA00022833"/>
    </source>
</evidence>
<gene>
    <name evidence="24" type="ORF">CgunFtcFv8_015185</name>
</gene>
<evidence type="ECO:0000256" key="18">
    <source>
        <dbReference type="ARBA" id="ARBA00023180"/>
    </source>
</evidence>
<dbReference type="EC" id="2.7.10.1" evidence="3"/>
<keyword evidence="15" id="KW-0829">Tyrosine-protein kinase</keyword>
<dbReference type="InterPro" id="IPR006212">
    <property type="entry name" value="Furin_repeat"/>
</dbReference>
<evidence type="ECO:0000256" key="19">
    <source>
        <dbReference type="ARBA" id="ARBA00051243"/>
    </source>
</evidence>
<evidence type="ECO:0000256" key="10">
    <source>
        <dbReference type="ARBA" id="ARBA00022777"/>
    </source>
</evidence>
<evidence type="ECO:0000256" key="13">
    <source>
        <dbReference type="ARBA" id="ARBA00022989"/>
    </source>
</evidence>
<dbReference type="SMART" id="SM00261">
    <property type="entry name" value="FU"/>
    <property type="match status" value="4"/>
</dbReference>
<dbReference type="InterPro" id="IPR006211">
    <property type="entry name" value="Furin-like_Cys-rich_dom"/>
</dbReference>
<dbReference type="FunFam" id="3.80.20.20:FF:000013">
    <property type="entry name" value="Erb-b2 receptor tyrosine kinase 3a"/>
    <property type="match status" value="1"/>
</dbReference>
<feature type="domain" description="Protein kinase" evidence="23">
    <location>
        <begin position="706"/>
        <end position="988"/>
    </location>
</feature>
<dbReference type="Proteomes" id="UP001331515">
    <property type="component" value="Unassembled WGS sequence"/>
</dbReference>
<keyword evidence="13 21" id="KW-1133">Transmembrane helix</keyword>
<dbReference type="FunFam" id="1.10.510.10:FF:001512">
    <property type="entry name" value="Receptor tyrosine-protein kinase erbB-2"/>
    <property type="match status" value="1"/>
</dbReference>
<sequence>MKFRGVFLLLLLLRCWSASPARTVCKGSSNQLTLLGTPQNHYENLVRMYSNCSVVLENLEVTYTLQNHDLSFLQSIQEVGGYVLIAMNEASVVRLGNLRLIRGQTLYGEQYALLVMSNYNRNMTSVTSGVREVQLSSLSEILRGGVKITHNHLLCNMETIQWGDILDQRNPSMQFKNDSFPKTCERCDPVCNGSCWAAGPEHCQKLTKLQCADQCSRRCRGPKPSDCCNQHCAAGCTGPTNTHCLACSEFSDEGTCKDICPPLKLYNPKTHQLVNNPNAKFTFGASCVTACPRNYVVTEGSCVRTCSPGMFEVEEEGVQRCKPCDGPCPKACDGIGVGALINTMAVNASNIESFRNCTKINGDVSIIKESFTGDPHYKIPPMDPAKLEYFRTVKEITGFLVIQSWPENWTSLSVFENLEIIRGRTQQGKYSVAVVRAKHLLWLGLRSLKEVSAGGVLLLNNSQLCFTRTDQWTRLFRSNQQIVSLPGNAPPSLCEQQNRTCDPECSEEGCWGPGPEMCVSCRHLTRRGRCVRSCHLLQGTPREVQVSSRCEPCHPECQIQSGKPSCSGTGPDQCTQCSHSQDGPHCVPMCPSGVLGDGDTLIWTFPDKRGRCRACSEDCSQGCTGTGMLGCIGFPFKSTLAVGVVGGLLVAVIVSLVVFVLLRRRRIRRKRTMRRLLQERELVEPLTPSGEAPNQALLRILKETEFKKIRVLGSGAFGTVFKGLWIPEGENVRIAVAIKVLREATSPKANKDILDEAYVMASVSHPHVCRLLGICLTSSVQLVTQLMPFGCLLDYVRLHREQVGGQWLLTWCLQIAKGMNYLEERHLVHRDLAARNVLVKNPNHVKITDFGLAKLLTADEKEYHADGGKVAETSFILQYDGEVSSCEPVLQPVLSEHVGCPRCLSLLLAQLTEVTVLQPVLSEHVGCPQCPSLLLAQLTEVTVLQPVLSEHVGCAQCLSLLLAQLTEVTVLQPVLSEHVGCPQCLSLLLAQLTEVTVLQPVLSEHVGCPQCLSLLLAQLTEVTVLQPVLSEHVGCPQCLSLLLAQLTEVTVLQPVLSVHVGCPQCLSLLLAQLTEVTVLQPVLSEHLTEVTVRQPVLSEHVGCPRCLSLRLAQLTELTEVTVLQPVLSEHVGCPQCLSLLLAQLTEVTVRQPVLSEHVGCPKCLSLRLAQLTEVTVLQPVLSEHVGCPQCLSLLLAQLTEFTVLQPVLSEHVGCPQCLSLLLAQLTEVTVLQPVLSEHVGCPQCLSLLLAQLTEVTVFQPVLSVHVGCPQCLSLLLAQLTEVTVLQPVLSVHVGCPQCLSLLLAQLTEVTVLQPVLSEHLTEVTVLQPVLSEHVGCAQCLSLLLAQLTEVTVLQPVLSEHVGCPQCLSLLLAQLTEVTVLQPVLSEHVGCPQCLSLLLAQLTEVTVLQPVLSEHVGCPQCLSLLLAQLTEVTVLQPVLSVHVGCPQCLSLLLAQLTEVTVLQPVLSEHVGCPQCQ</sequence>
<name>A0AAN8C5Y7_CHAGU</name>
<evidence type="ECO:0000256" key="16">
    <source>
        <dbReference type="ARBA" id="ARBA00023157"/>
    </source>
</evidence>
<evidence type="ECO:0000256" key="20">
    <source>
        <dbReference type="PROSITE-ProRule" id="PRU10141"/>
    </source>
</evidence>
<keyword evidence="17" id="KW-0675">Receptor</keyword>
<dbReference type="Gene3D" id="3.30.200.20">
    <property type="entry name" value="Phosphorylase Kinase, domain 1"/>
    <property type="match status" value="1"/>
</dbReference>
<dbReference type="InterPro" id="IPR000719">
    <property type="entry name" value="Prot_kinase_dom"/>
</dbReference>
<comment type="catalytic activity">
    <reaction evidence="19">
        <text>L-tyrosyl-[protein] + ATP = O-phospho-L-tyrosyl-[protein] + ADP + H(+)</text>
        <dbReference type="Rhea" id="RHEA:10596"/>
        <dbReference type="Rhea" id="RHEA-COMP:10136"/>
        <dbReference type="Rhea" id="RHEA-COMP:20101"/>
        <dbReference type="ChEBI" id="CHEBI:15378"/>
        <dbReference type="ChEBI" id="CHEBI:30616"/>
        <dbReference type="ChEBI" id="CHEBI:46858"/>
        <dbReference type="ChEBI" id="CHEBI:61978"/>
        <dbReference type="ChEBI" id="CHEBI:456216"/>
        <dbReference type="EC" id="2.7.10.1"/>
    </reaction>
</comment>
<dbReference type="GO" id="GO:0005006">
    <property type="term" value="F:epidermal growth factor receptor activity"/>
    <property type="evidence" value="ECO:0007669"/>
    <property type="project" value="TreeGrafter"/>
</dbReference>
<dbReference type="EMBL" id="JAURVH010001533">
    <property type="protein sequence ID" value="KAK5897704.1"/>
    <property type="molecule type" value="Genomic_DNA"/>
</dbReference>
<dbReference type="InterPro" id="IPR000494">
    <property type="entry name" value="Rcpt_L-dom"/>
</dbReference>
<dbReference type="SMART" id="SM00219">
    <property type="entry name" value="TyrKc"/>
    <property type="match status" value="1"/>
</dbReference>
<dbReference type="InterPro" id="IPR017441">
    <property type="entry name" value="Protein_kinase_ATP_BS"/>
</dbReference>
<dbReference type="InterPro" id="IPR001245">
    <property type="entry name" value="Ser-Thr/Tyr_kinase_cat_dom"/>
</dbReference>
<proteinExistence type="predicted"/>
<evidence type="ECO:0000256" key="8">
    <source>
        <dbReference type="ARBA" id="ARBA00022741"/>
    </source>
</evidence>
<dbReference type="PROSITE" id="PS50011">
    <property type="entry name" value="PROTEIN_KINASE_DOM"/>
    <property type="match status" value="1"/>
</dbReference>
<dbReference type="PANTHER" id="PTHR24416:SF91">
    <property type="entry name" value="EPIDERMAL GROWTH FACTOR RECEPTOR"/>
    <property type="match status" value="1"/>
</dbReference>
<evidence type="ECO:0000256" key="1">
    <source>
        <dbReference type="ARBA" id="ARBA00004308"/>
    </source>
</evidence>
<keyword evidence="6 21" id="KW-0812">Transmembrane</keyword>
<dbReference type="SMART" id="SM00184">
    <property type="entry name" value="RING"/>
    <property type="match status" value="5"/>
</dbReference>
<dbReference type="SUPFAM" id="SSF56112">
    <property type="entry name" value="Protein kinase-like (PK-like)"/>
    <property type="match status" value="1"/>
</dbReference>
<keyword evidence="8 20" id="KW-0547">Nucleotide-binding</keyword>
<evidence type="ECO:0000256" key="6">
    <source>
        <dbReference type="ARBA" id="ARBA00022692"/>
    </source>
</evidence>
<dbReference type="PROSITE" id="PS00109">
    <property type="entry name" value="PROTEIN_KINASE_TYR"/>
    <property type="match status" value="1"/>
</dbReference>
<evidence type="ECO:0000256" key="17">
    <source>
        <dbReference type="ARBA" id="ARBA00023170"/>
    </source>
</evidence>
<dbReference type="InterPro" id="IPR050122">
    <property type="entry name" value="RTK"/>
</dbReference>
<dbReference type="Gene3D" id="2.10.220.10">
    <property type="entry name" value="Hormone Receptor, Insulin-like Growth Factor Receptor 1, Chain A, domain 2"/>
    <property type="match status" value="3"/>
</dbReference>
<feature type="binding site" evidence="20">
    <location>
        <position position="739"/>
    </location>
    <ligand>
        <name>ATP</name>
        <dbReference type="ChEBI" id="CHEBI:30616"/>
    </ligand>
</feature>
<evidence type="ECO:0000256" key="5">
    <source>
        <dbReference type="ARBA" id="ARBA00022679"/>
    </source>
</evidence>
<dbReference type="GO" id="GO:0048468">
    <property type="term" value="P:cell development"/>
    <property type="evidence" value="ECO:0007669"/>
    <property type="project" value="UniProtKB-ARBA"/>
</dbReference>
<dbReference type="PANTHER" id="PTHR24416">
    <property type="entry name" value="TYROSINE-PROTEIN KINASE RECEPTOR"/>
    <property type="match status" value="1"/>
</dbReference>
<evidence type="ECO:0000256" key="2">
    <source>
        <dbReference type="ARBA" id="ARBA00004479"/>
    </source>
</evidence>
<dbReference type="InterPro" id="IPR036941">
    <property type="entry name" value="Rcpt_L-dom_sf"/>
</dbReference>
<comment type="subcellular location">
    <subcellularLocation>
        <location evidence="1">Endomembrane system</location>
    </subcellularLocation>
    <subcellularLocation>
        <location evidence="2">Membrane</location>
        <topology evidence="2">Single-pass type I membrane protein</topology>
    </subcellularLocation>
</comment>
<dbReference type="FunFam" id="3.30.200.20:FF:000184">
    <property type="entry name" value="Receptor protein-tyrosine kinase"/>
    <property type="match status" value="1"/>
</dbReference>
<dbReference type="InterPro" id="IPR049328">
    <property type="entry name" value="TM_ErbB1"/>
</dbReference>
<evidence type="ECO:0000256" key="22">
    <source>
        <dbReference type="SAM" id="SignalP"/>
    </source>
</evidence>
<evidence type="ECO:0000256" key="3">
    <source>
        <dbReference type="ARBA" id="ARBA00011902"/>
    </source>
</evidence>
<dbReference type="CDD" id="cd12087">
    <property type="entry name" value="TM_EGFR-like"/>
    <property type="match status" value="1"/>
</dbReference>
<dbReference type="Pfam" id="PF07714">
    <property type="entry name" value="PK_Tyr_Ser-Thr"/>
    <property type="match status" value="1"/>
</dbReference>
<dbReference type="Gene3D" id="3.80.20.20">
    <property type="entry name" value="Receptor L-domain"/>
    <property type="match status" value="2"/>
</dbReference>
<keyword evidence="25" id="KW-1185">Reference proteome</keyword>
<dbReference type="SUPFAM" id="SSF52058">
    <property type="entry name" value="L domain-like"/>
    <property type="match status" value="2"/>
</dbReference>
<dbReference type="Pfam" id="PF00757">
    <property type="entry name" value="Furin-like"/>
    <property type="match status" value="1"/>
</dbReference>
<comment type="caution">
    <text evidence="24">The sequence shown here is derived from an EMBL/GenBank/DDBJ whole genome shotgun (WGS) entry which is preliminary data.</text>
</comment>
<dbReference type="GO" id="GO:0048408">
    <property type="term" value="F:epidermal growth factor binding"/>
    <property type="evidence" value="ECO:0007669"/>
    <property type="project" value="TreeGrafter"/>
</dbReference>
<keyword evidence="12 20" id="KW-0067">ATP-binding</keyword>
<evidence type="ECO:0000256" key="7">
    <source>
        <dbReference type="ARBA" id="ARBA00022723"/>
    </source>
</evidence>
<dbReference type="GO" id="GO:0005524">
    <property type="term" value="F:ATP binding"/>
    <property type="evidence" value="ECO:0007669"/>
    <property type="project" value="UniProtKB-UniRule"/>
</dbReference>
<keyword evidence="11" id="KW-0862">Zinc</keyword>
<dbReference type="Pfam" id="PF01030">
    <property type="entry name" value="Recep_L_domain"/>
    <property type="match status" value="2"/>
</dbReference>
<dbReference type="SUPFAM" id="SSF57184">
    <property type="entry name" value="Growth factor receptor domain"/>
    <property type="match status" value="2"/>
</dbReference>
<evidence type="ECO:0000256" key="15">
    <source>
        <dbReference type="ARBA" id="ARBA00023137"/>
    </source>
</evidence>
<dbReference type="GO" id="GO:0050679">
    <property type="term" value="P:positive regulation of epithelial cell proliferation"/>
    <property type="evidence" value="ECO:0007669"/>
    <property type="project" value="TreeGrafter"/>
</dbReference>
<feature type="signal peptide" evidence="22">
    <location>
        <begin position="1"/>
        <end position="18"/>
    </location>
</feature>
<keyword evidence="14 21" id="KW-0472">Membrane</keyword>
<dbReference type="PROSITE" id="PS00107">
    <property type="entry name" value="PROTEIN_KINASE_ATP"/>
    <property type="match status" value="1"/>
</dbReference>
<evidence type="ECO:0000256" key="9">
    <source>
        <dbReference type="ARBA" id="ARBA00022771"/>
    </source>
</evidence>
<keyword evidence="9" id="KW-0863">Zinc-finger</keyword>
<keyword evidence="7" id="KW-0479">Metal-binding</keyword>
<dbReference type="Pfam" id="PF21314">
    <property type="entry name" value="TM_ErbB1"/>
    <property type="match status" value="1"/>
</dbReference>
<feature type="transmembrane region" description="Helical" evidence="21">
    <location>
        <begin position="640"/>
        <end position="662"/>
    </location>
</feature>
<dbReference type="InterPro" id="IPR008266">
    <property type="entry name" value="Tyr_kinase_AS"/>
</dbReference>
<evidence type="ECO:0000256" key="12">
    <source>
        <dbReference type="ARBA" id="ARBA00022840"/>
    </source>
</evidence>
<dbReference type="InterPro" id="IPR009030">
    <property type="entry name" value="Growth_fac_rcpt_cys_sf"/>
</dbReference>
<dbReference type="GO" id="GO:0012505">
    <property type="term" value="C:endomembrane system"/>
    <property type="evidence" value="ECO:0007669"/>
    <property type="project" value="UniProtKB-SubCell"/>
</dbReference>
<dbReference type="Gene3D" id="1.10.510.10">
    <property type="entry name" value="Transferase(Phosphotransferase) domain 1"/>
    <property type="match status" value="1"/>
</dbReference>
<feature type="chain" id="PRO_5042955223" description="receptor protein-tyrosine kinase" evidence="22">
    <location>
        <begin position="19"/>
        <end position="1475"/>
    </location>
</feature>
<dbReference type="GO" id="GO:0043066">
    <property type="term" value="P:negative regulation of apoptotic process"/>
    <property type="evidence" value="ECO:0007669"/>
    <property type="project" value="TreeGrafter"/>
</dbReference>
<dbReference type="InterPro" id="IPR020635">
    <property type="entry name" value="Tyr_kinase_cat_dom"/>
</dbReference>
<dbReference type="InterPro" id="IPR044912">
    <property type="entry name" value="Egfr_JX_dom"/>
</dbReference>
<dbReference type="GO" id="GO:0030182">
    <property type="term" value="P:neuron differentiation"/>
    <property type="evidence" value="ECO:0007669"/>
    <property type="project" value="UniProtKB-ARBA"/>
</dbReference>
<dbReference type="CDD" id="cd00064">
    <property type="entry name" value="FU"/>
    <property type="match status" value="3"/>
</dbReference>